<sequence>MLRKKKSVVILVLVLLVSTIVGCTQQESSSKGEEFVIGLDDTFAPMSFRNEQNEIVGFDVDLAKEVAKRNGWNIRFQPIDWAMKEAELNSGNIDMIWNGYTITDERKEKVNFTDAYLTNSQIIVTLSDSDIDEIDDLKNKTVATQAESSSLDAARKLDGFIESLKDGKIIEYSTFNEVFNDLESGRTDAIIVDEVLARYYMNNKGEGLYKVLDENLGIEEYGVGVRKEDEELLKKLNITLEEMKNDGTYDEIYSMWFAE</sequence>
<feature type="chain" id="PRO_5038334186" evidence="5">
    <location>
        <begin position="24"/>
        <end position="259"/>
    </location>
</feature>
<reference evidence="7 8" key="1">
    <citation type="submission" date="2019-03" db="EMBL/GenBank/DDBJ databases">
        <title>Draft genome sequence data and analysis of a Fermenting Bacterium, Soehngenia longevitae strain 1933PT, isolated from petroleum reservoir in Azerbaijan.</title>
        <authorList>
            <person name="Grouzdev D.S."/>
            <person name="Bidzhieva S.K."/>
            <person name="Sokolova D.S."/>
            <person name="Tourova T.P."/>
            <person name="Poltaraus A.B."/>
            <person name="Nazina T.N."/>
        </authorList>
    </citation>
    <scope>NUCLEOTIDE SEQUENCE [LARGE SCALE GENOMIC DNA]</scope>
    <source>
        <strain evidence="7 8">1933P</strain>
    </source>
</reference>
<evidence type="ECO:0000256" key="2">
    <source>
        <dbReference type="ARBA" id="ARBA00010333"/>
    </source>
</evidence>
<feature type="signal peptide" evidence="5">
    <location>
        <begin position="1"/>
        <end position="23"/>
    </location>
</feature>
<comment type="subcellular location">
    <subcellularLocation>
        <location evidence="1">Cell envelope</location>
    </subcellularLocation>
</comment>
<dbReference type="InterPro" id="IPR018313">
    <property type="entry name" value="SBP_3_CS"/>
</dbReference>
<dbReference type="PANTHER" id="PTHR35936">
    <property type="entry name" value="MEMBRANE-BOUND LYTIC MUREIN TRANSGLYCOSYLASE F"/>
    <property type="match status" value="1"/>
</dbReference>
<comment type="caution">
    <text evidence="7">The sequence shown here is derived from an EMBL/GenBank/DDBJ whole genome shotgun (WGS) entry which is preliminary data.</text>
</comment>
<dbReference type="Gene3D" id="3.40.190.10">
    <property type="entry name" value="Periplasmic binding protein-like II"/>
    <property type="match status" value="2"/>
</dbReference>
<dbReference type="PROSITE" id="PS51257">
    <property type="entry name" value="PROKAR_LIPOPROTEIN"/>
    <property type="match status" value="1"/>
</dbReference>
<evidence type="ECO:0000259" key="6">
    <source>
        <dbReference type="SMART" id="SM00062"/>
    </source>
</evidence>
<dbReference type="PANTHER" id="PTHR35936:SF34">
    <property type="entry name" value="ABC TRANSPORTER EXTRACELLULAR-BINDING PROTEIN YCKB-RELATED"/>
    <property type="match status" value="1"/>
</dbReference>
<evidence type="ECO:0000256" key="3">
    <source>
        <dbReference type="ARBA" id="ARBA00022729"/>
    </source>
</evidence>
<protein>
    <submittedName>
        <fullName evidence="7">Amino acid ABC transporter substrate-binding protein</fullName>
    </submittedName>
</protein>
<keyword evidence="8" id="KW-1185">Reference proteome</keyword>
<dbReference type="Pfam" id="PF00497">
    <property type="entry name" value="SBP_bac_3"/>
    <property type="match status" value="1"/>
</dbReference>
<dbReference type="Proteomes" id="UP000298381">
    <property type="component" value="Unassembled WGS sequence"/>
</dbReference>
<dbReference type="GO" id="GO:0030313">
    <property type="term" value="C:cell envelope"/>
    <property type="evidence" value="ECO:0007669"/>
    <property type="project" value="UniProtKB-SubCell"/>
</dbReference>
<evidence type="ECO:0000256" key="1">
    <source>
        <dbReference type="ARBA" id="ARBA00004196"/>
    </source>
</evidence>
<dbReference type="OrthoDB" id="9774451at2"/>
<evidence type="ECO:0000313" key="7">
    <source>
        <dbReference type="EMBL" id="TFZ41685.1"/>
    </source>
</evidence>
<gene>
    <name evidence="7" type="ORF">E4100_00685</name>
</gene>
<keyword evidence="3 5" id="KW-0732">Signal</keyword>
<evidence type="ECO:0000256" key="4">
    <source>
        <dbReference type="RuleBase" id="RU003744"/>
    </source>
</evidence>
<evidence type="ECO:0000313" key="8">
    <source>
        <dbReference type="Proteomes" id="UP000298381"/>
    </source>
</evidence>
<dbReference type="AlphaFoldDB" id="A0A4Z0D9Z7"/>
<dbReference type="RefSeq" id="WP_135269856.1">
    <property type="nucleotide sequence ID" value="NZ_SRIB01000001.1"/>
</dbReference>
<dbReference type="InterPro" id="IPR001638">
    <property type="entry name" value="Solute-binding_3/MltF_N"/>
</dbReference>
<feature type="domain" description="Solute-binding protein family 3/N-terminal" evidence="6">
    <location>
        <begin position="34"/>
        <end position="259"/>
    </location>
</feature>
<evidence type="ECO:0000256" key="5">
    <source>
        <dbReference type="SAM" id="SignalP"/>
    </source>
</evidence>
<proteinExistence type="inferred from homology"/>
<dbReference type="EMBL" id="SRIB01000001">
    <property type="protein sequence ID" value="TFZ41685.1"/>
    <property type="molecule type" value="Genomic_DNA"/>
</dbReference>
<dbReference type="SUPFAM" id="SSF53850">
    <property type="entry name" value="Periplasmic binding protein-like II"/>
    <property type="match status" value="1"/>
</dbReference>
<dbReference type="CDD" id="cd00996">
    <property type="entry name" value="PBP2_AatB_like"/>
    <property type="match status" value="1"/>
</dbReference>
<comment type="similarity">
    <text evidence="2 4">Belongs to the bacterial solute-binding protein 3 family.</text>
</comment>
<name>A0A4Z0D9Z7_9FIRM</name>
<organism evidence="7 8">
    <name type="scientific">Soehngenia longivitae</name>
    <dbReference type="NCBI Taxonomy" id="2562294"/>
    <lineage>
        <taxon>Bacteria</taxon>
        <taxon>Bacillati</taxon>
        <taxon>Bacillota</taxon>
        <taxon>Tissierellia</taxon>
        <taxon>Tissierellales</taxon>
        <taxon>Tissierellaceae</taxon>
        <taxon>Soehngenia</taxon>
    </lineage>
</organism>
<dbReference type="PROSITE" id="PS01039">
    <property type="entry name" value="SBP_BACTERIAL_3"/>
    <property type="match status" value="1"/>
</dbReference>
<accession>A0A4Z0D9Z7</accession>
<dbReference type="SMART" id="SM00062">
    <property type="entry name" value="PBPb"/>
    <property type="match status" value="1"/>
</dbReference>